<reference evidence="4" key="1">
    <citation type="submission" date="2021-07" db="EMBL/GenBank/DDBJ databases">
        <authorList>
            <person name="Branca A.L. A."/>
        </authorList>
    </citation>
    <scope>NUCLEOTIDE SEQUENCE</scope>
</reference>
<organism evidence="4 5">
    <name type="scientific">Penicillium egyptiacum</name>
    <dbReference type="NCBI Taxonomy" id="1303716"/>
    <lineage>
        <taxon>Eukaryota</taxon>
        <taxon>Fungi</taxon>
        <taxon>Dikarya</taxon>
        <taxon>Ascomycota</taxon>
        <taxon>Pezizomycotina</taxon>
        <taxon>Eurotiomycetes</taxon>
        <taxon>Eurotiomycetidae</taxon>
        <taxon>Eurotiales</taxon>
        <taxon>Aspergillaceae</taxon>
        <taxon>Penicillium</taxon>
    </lineage>
</organism>
<gene>
    <name evidence="4" type="ORF">PEGY_LOCUS3857</name>
</gene>
<dbReference type="InterPro" id="IPR006760">
    <property type="entry name" value="Endosulphine"/>
</dbReference>
<proteinExistence type="inferred from homology"/>
<protein>
    <recommendedName>
        <fullName evidence="2">mRNA stability protein</fullName>
    </recommendedName>
</protein>
<feature type="region of interest" description="Disordered" evidence="3">
    <location>
        <begin position="74"/>
        <end position="151"/>
    </location>
</feature>
<dbReference type="OrthoDB" id="5949865at2759"/>
<dbReference type="AlphaFoldDB" id="A0A9W4P454"/>
<sequence length="151" mass="16966">MNMKFENLEYPYSQPDPIAGLENHLKIAQNTPISKSENRLLSKYGKLPRGGLLARKSKERTYFDSSDFAISAANRETNNGAIQTGRAHPHRESISHPYASIPASSNPNGHANEDRYRRSASVEKSPLLHQTDNKDEPTNKEEQDDHISHEG</sequence>
<dbReference type="EMBL" id="CAJVRC010000851">
    <property type="protein sequence ID" value="CAG8894645.1"/>
    <property type="molecule type" value="Genomic_DNA"/>
</dbReference>
<evidence type="ECO:0000256" key="3">
    <source>
        <dbReference type="SAM" id="MobiDB-lite"/>
    </source>
</evidence>
<dbReference type="Proteomes" id="UP001154252">
    <property type="component" value="Unassembled WGS sequence"/>
</dbReference>
<evidence type="ECO:0000313" key="5">
    <source>
        <dbReference type="Proteomes" id="UP001154252"/>
    </source>
</evidence>
<comment type="similarity">
    <text evidence="1 2">Belongs to the endosulfine family.</text>
</comment>
<feature type="compositionally biased region" description="Basic and acidic residues" evidence="3">
    <location>
        <begin position="111"/>
        <end position="121"/>
    </location>
</feature>
<feature type="compositionally biased region" description="Basic and acidic residues" evidence="3">
    <location>
        <begin position="131"/>
        <end position="151"/>
    </location>
</feature>
<dbReference type="Pfam" id="PF04667">
    <property type="entry name" value="Endosulfine"/>
    <property type="match status" value="1"/>
</dbReference>
<keyword evidence="5" id="KW-1185">Reference proteome</keyword>
<evidence type="ECO:0000256" key="1">
    <source>
        <dbReference type="ARBA" id="ARBA00010520"/>
    </source>
</evidence>
<comment type="caution">
    <text evidence="4">The sequence shown here is derived from an EMBL/GenBank/DDBJ whole genome shotgun (WGS) entry which is preliminary data.</text>
</comment>
<accession>A0A9W4P454</accession>
<name>A0A9W4P454_9EURO</name>
<evidence type="ECO:0000256" key="2">
    <source>
        <dbReference type="RuleBase" id="RU363120"/>
    </source>
</evidence>
<evidence type="ECO:0000313" key="4">
    <source>
        <dbReference type="EMBL" id="CAG8894645.1"/>
    </source>
</evidence>
<comment type="function">
    <text evidence="2">Plays an essential role in initiation of the G0 program by preventing the degradation of specific nutrient-regulated mRNAs via the 5'-3' mRNA decay pathway.</text>
</comment>